<dbReference type="Proteomes" id="UP000271125">
    <property type="component" value="Unassembled WGS sequence"/>
</dbReference>
<comment type="caution">
    <text evidence="1">The sequence shown here is derived from an EMBL/GenBank/DDBJ whole genome shotgun (WGS) entry which is preliminary data.</text>
</comment>
<feature type="non-terminal residue" evidence="1">
    <location>
        <position position="67"/>
    </location>
</feature>
<dbReference type="EMBL" id="QNBD01000137">
    <property type="protein sequence ID" value="RKX70394.1"/>
    <property type="molecule type" value="Genomic_DNA"/>
</dbReference>
<dbReference type="AlphaFoldDB" id="A0A660SHY6"/>
<sequence length="67" mass="7809">MKKSLIVFLLEFLILVGIAHTQVKLEGYFEGQFGKTYDSESFKWNMWDPNYYLETRLTATPIANTEA</sequence>
<reference evidence="1 2" key="1">
    <citation type="submission" date="2018-06" db="EMBL/GenBank/DDBJ databases">
        <title>Extensive metabolic versatility and redundancy in microbially diverse, dynamic hydrothermal sediments.</title>
        <authorList>
            <person name="Dombrowski N."/>
            <person name="Teske A."/>
            <person name="Baker B.J."/>
        </authorList>
    </citation>
    <scope>NUCLEOTIDE SEQUENCE [LARGE SCALE GENOMIC DNA]</scope>
    <source>
        <strain evidence="1">B10_G13</strain>
    </source>
</reference>
<gene>
    <name evidence="1" type="ORF">DRP43_03380</name>
</gene>
<organism evidence="1 2">
    <name type="scientific">candidate division TA06 bacterium</name>
    <dbReference type="NCBI Taxonomy" id="2250710"/>
    <lineage>
        <taxon>Bacteria</taxon>
        <taxon>Bacteria division TA06</taxon>
    </lineage>
</organism>
<name>A0A660SHY6_UNCT6</name>
<evidence type="ECO:0000313" key="1">
    <source>
        <dbReference type="EMBL" id="RKX70394.1"/>
    </source>
</evidence>
<protein>
    <submittedName>
        <fullName evidence="1">Uncharacterized protein</fullName>
    </submittedName>
</protein>
<accession>A0A660SHY6</accession>
<proteinExistence type="predicted"/>
<evidence type="ECO:0000313" key="2">
    <source>
        <dbReference type="Proteomes" id="UP000271125"/>
    </source>
</evidence>